<dbReference type="EMBL" id="AMCI01007409">
    <property type="protein sequence ID" value="EJW92665.1"/>
    <property type="molecule type" value="Genomic_DNA"/>
</dbReference>
<dbReference type="InterPro" id="IPR032575">
    <property type="entry name" value="DUF4923"/>
</dbReference>
<accession>J9BYN0</accession>
<evidence type="ECO:0000259" key="1">
    <source>
        <dbReference type="Pfam" id="PF16270"/>
    </source>
</evidence>
<feature type="domain" description="DUF4923" evidence="1">
    <location>
        <begin position="32"/>
        <end position="198"/>
    </location>
</feature>
<organism evidence="2">
    <name type="scientific">gut metagenome</name>
    <dbReference type="NCBI Taxonomy" id="749906"/>
    <lineage>
        <taxon>unclassified sequences</taxon>
        <taxon>metagenomes</taxon>
        <taxon>organismal metagenomes</taxon>
    </lineage>
</organism>
<dbReference type="AlphaFoldDB" id="J9BYN0"/>
<gene>
    <name evidence="2" type="ORF">EVA_19213</name>
</gene>
<dbReference type="Pfam" id="PF16270">
    <property type="entry name" value="DUF4923"/>
    <property type="match status" value="1"/>
</dbReference>
<evidence type="ECO:0000313" key="2">
    <source>
        <dbReference type="EMBL" id="EJW92665.1"/>
    </source>
</evidence>
<sequence>MTMKKCGKLMLLVLVMNLWTVSVSAQDLQSILSGVVQAVVGDKATTASSILGTWNIVGPKCQFESEKLLTQAGGDIAAQEMEKKMLPILERIGLTEGSYTFSEDGTYSCKLGRRTLNGTYTFDEKEKTVTMKGKWGMQSVAFVTVVGPNMALSFDADKLLIVLSTLSAKASSISTTAAAIHKLTETYDGMKLGFELKKEGSKSLFSSKKK</sequence>
<reference evidence="2" key="1">
    <citation type="journal article" date="2012" name="PLoS ONE">
        <title>Gene sets for utilization of primary and secondary nutrition supplies in the distal gut of endangered iberian lynx.</title>
        <authorList>
            <person name="Alcaide M."/>
            <person name="Messina E."/>
            <person name="Richter M."/>
            <person name="Bargiela R."/>
            <person name="Peplies J."/>
            <person name="Huws S.A."/>
            <person name="Newbold C.J."/>
            <person name="Golyshin P.N."/>
            <person name="Simon M.A."/>
            <person name="Lopez G."/>
            <person name="Yakimov M.M."/>
            <person name="Ferrer M."/>
        </authorList>
    </citation>
    <scope>NUCLEOTIDE SEQUENCE</scope>
</reference>
<protein>
    <recommendedName>
        <fullName evidence="1">DUF4923 domain-containing protein</fullName>
    </recommendedName>
</protein>
<proteinExistence type="predicted"/>
<comment type="caution">
    <text evidence="2">The sequence shown here is derived from an EMBL/GenBank/DDBJ whole genome shotgun (WGS) entry which is preliminary data.</text>
</comment>
<name>J9BYN0_9ZZZZ</name>